<protein>
    <submittedName>
        <fullName evidence="1">Uncharacterized protein</fullName>
    </submittedName>
</protein>
<evidence type="ECO:0000313" key="2">
    <source>
        <dbReference type="Proteomes" id="UP001054837"/>
    </source>
</evidence>
<keyword evidence="2" id="KW-1185">Reference proteome</keyword>
<proteinExistence type="predicted"/>
<organism evidence="1 2">
    <name type="scientific">Caerostris darwini</name>
    <dbReference type="NCBI Taxonomy" id="1538125"/>
    <lineage>
        <taxon>Eukaryota</taxon>
        <taxon>Metazoa</taxon>
        <taxon>Ecdysozoa</taxon>
        <taxon>Arthropoda</taxon>
        <taxon>Chelicerata</taxon>
        <taxon>Arachnida</taxon>
        <taxon>Araneae</taxon>
        <taxon>Araneomorphae</taxon>
        <taxon>Entelegynae</taxon>
        <taxon>Araneoidea</taxon>
        <taxon>Araneidae</taxon>
        <taxon>Caerostris</taxon>
    </lineage>
</organism>
<comment type="caution">
    <text evidence="1">The sequence shown here is derived from an EMBL/GenBank/DDBJ whole genome shotgun (WGS) entry which is preliminary data.</text>
</comment>
<accession>A0AAV4WER7</accession>
<dbReference type="Proteomes" id="UP001054837">
    <property type="component" value="Unassembled WGS sequence"/>
</dbReference>
<sequence length="138" mass="15545">MYLHMLLLEALISIRDMRYSQCRRFDDCGSMYDNDSLADNNIANSIFQLNVESSDSASGAGERNITNSKSKSFAFDMCLLRHDPAILILSLKAQIKLHESLSPSRHHTLCIKDESCLLTIHSVFNPLSGKNYPFSTDI</sequence>
<dbReference type="EMBL" id="BPLQ01014581">
    <property type="protein sequence ID" value="GIY81122.1"/>
    <property type="molecule type" value="Genomic_DNA"/>
</dbReference>
<dbReference type="AlphaFoldDB" id="A0AAV4WER7"/>
<reference evidence="1 2" key="1">
    <citation type="submission" date="2021-06" db="EMBL/GenBank/DDBJ databases">
        <title>Caerostris darwini draft genome.</title>
        <authorList>
            <person name="Kono N."/>
            <person name="Arakawa K."/>
        </authorList>
    </citation>
    <scope>NUCLEOTIDE SEQUENCE [LARGE SCALE GENOMIC DNA]</scope>
</reference>
<evidence type="ECO:0000313" key="1">
    <source>
        <dbReference type="EMBL" id="GIY81122.1"/>
    </source>
</evidence>
<name>A0AAV4WER7_9ARAC</name>
<gene>
    <name evidence="1" type="ORF">CDAR_547831</name>
</gene>